<dbReference type="EMBL" id="JAUKVY010000006">
    <property type="protein sequence ID" value="MDO1532700.1"/>
    <property type="molecule type" value="Genomic_DNA"/>
</dbReference>
<keyword evidence="3" id="KW-0238">DNA-binding</keyword>
<dbReference type="PROSITE" id="PS50931">
    <property type="entry name" value="HTH_LYSR"/>
    <property type="match status" value="1"/>
</dbReference>
<evidence type="ECO:0000256" key="2">
    <source>
        <dbReference type="ARBA" id="ARBA00023015"/>
    </source>
</evidence>
<name>A0ABT8S1J9_9BURK</name>
<evidence type="ECO:0000259" key="5">
    <source>
        <dbReference type="PROSITE" id="PS50931"/>
    </source>
</evidence>
<dbReference type="InterPro" id="IPR036388">
    <property type="entry name" value="WH-like_DNA-bd_sf"/>
</dbReference>
<dbReference type="InterPro" id="IPR036390">
    <property type="entry name" value="WH_DNA-bd_sf"/>
</dbReference>
<protein>
    <submittedName>
        <fullName evidence="6">LysR family transcriptional regulator</fullName>
    </submittedName>
</protein>
<evidence type="ECO:0000256" key="4">
    <source>
        <dbReference type="ARBA" id="ARBA00023163"/>
    </source>
</evidence>
<evidence type="ECO:0000313" key="6">
    <source>
        <dbReference type="EMBL" id="MDO1532700.1"/>
    </source>
</evidence>
<dbReference type="PANTHER" id="PTHR30537">
    <property type="entry name" value="HTH-TYPE TRANSCRIPTIONAL REGULATOR"/>
    <property type="match status" value="1"/>
</dbReference>
<reference evidence="6" key="1">
    <citation type="submission" date="2023-06" db="EMBL/GenBank/DDBJ databases">
        <authorList>
            <person name="Jiang Y."/>
            <person name="Liu Q."/>
        </authorList>
    </citation>
    <scope>NUCLEOTIDE SEQUENCE</scope>
    <source>
        <strain evidence="6">CGMCC 1.12090</strain>
    </source>
</reference>
<evidence type="ECO:0000256" key="1">
    <source>
        <dbReference type="ARBA" id="ARBA00009437"/>
    </source>
</evidence>
<comment type="similarity">
    <text evidence="1">Belongs to the LysR transcriptional regulatory family.</text>
</comment>
<dbReference type="Pfam" id="PF00126">
    <property type="entry name" value="HTH_1"/>
    <property type="match status" value="1"/>
</dbReference>
<comment type="caution">
    <text evidence="6">The sequence shown here is derived from an EMBL/GenBank/DDBJ whole genome shotgun (WGS) entry which is preliminary data.</text>
</comment>
<dbReference type="PRINTS" id="PR00039">
    <property type="entry name" value="HTHLYSR"/>
</dbReference>
<dbReference type="Gene3D" id="3.40.190.290">
    <property type="match status" value="1"/>
</dbReference>
<evidence type="ECO:0000256" key="3">
    <source>
        <dbReference type="ARBA" id="ARBA00023125"/>
    </source>
</evidence>
<dbReference type="PANTHER" id="PTHR30537:SF3">
    <property type="entry name" value="TRANSCRIPTIONAL REGULATORY PROTEIN"/>
    <property type="match status" value="1"/>
</dbReference>
<dbReference type="Gene3D" id="1.10.10.10">
    <property type="entry name" value="Winged helix-like DNA-binding domain superfamily/Winged helix DNA-binding domain"/>
    <property type="match status" value="1"/>
</dbReference>
<evidence type="ECO:0000313" key="7">
    <source>
        <dbReference type="Proteomes" id="UP001169027"/>
    </source>
</evidence>
<dbReference type="RefSeq" id="WP_286530410.1">
    <property type="nucleotide sequence ID" value="NZ_JAUJZH010000006.1"/>
</dbReference>
<accession>A0ABT8S1J9</accession>
<feature type="domain" description="HTH lysR-type" evidence="5">
    <location>
        <begin position="1"/>
        <end position="58"/>
    </location>
</feature>
<dbReference type="InterPro" id="IPR005119">
    <property type="entry name" value="LysR_subst-bd"/>
</dbReference>
<dbReference type="SUPFAM" id="SSF53850">
    <property type="entry name" value="Periplasmic binding protein-like II"/>
    <property type="match status" value="1"/>
</dbReference>
<dbReference type="InterPro" id="IPR058163">
    <property type="entry name" value="LysR-type_TF_proteobact-type"/>
</dbReference>
<dbReference type="SUPFAM" id="SSF46785">
    <property type="entry name" value="Winged helix' DNA-binding domain"/>
    <property type="match status" value="1"/>
</dbReference>
<sequence length="292" mass="31969">MDWSDVRIFLAVARSGSLSGAAQRLGMSQPTMGRRLRALEDSTGQRLFQRGREGFQLTDEGASVLLHAERMEEEALAIERQLAGRGAELQGLLRVSSSDWFGLHVLSPVVARFVALHPGVRVDLITDSRFRDLARREAELVFRIRPSESPDIVQRQFMHMTYALYGPVGMPPPTAGDGAGSRLITLDAAFEDLPDVHWLRNTFPGATFALGSNNRDVQARTCALGAGFAVLPTLLGDQFPGIERHDVHPSPPGRDVWFAYHQDLRGLARLRAFLDLVINCVGEGAGSTSSSP</sequence>
<dbReference type="Pfam" id="PF03466">
    <property type="entry name" value="LysR_substrate"/>
    <property type="match status" value="1"/>
</dbReference>
<keyword evidence="2" id="KW-0805">Transcription regulation</keyword>
<gene>
    <name evidence="6" type="ORF">Q2T77_10410</name>
</gene>
<proteinExistence type="inferred from homology"/>
<dbReference type="Proteomes" id="UP001169027">
    <property type="component" value="Unassembled WGS sequence"/>
</dbReference>
<keyword evidence="4" id="KW-0804">Transcription</keyword>
<dbReference type="InterPro" id="IPR000847">
    <property type="entry name" value="LysR_HTH_N"/>
</dbReference>
<keyword evidence="7" id="KW-1185">Reference proteome</keyword>
<organism evidence="6 7">
    <name type="scientific">Variovorax ginsengisoli</name>
    <dbReference type="NCBI Taxonomy" id="363844"/>
    <lineage>
        <taxon>Bacteria</taxon>
        <taxon>Pseudomonadati</taxon>
        <taxon>Pseudomonadota</taxon>
        <taxon>Betaproteobacteria</taxon>
        <taxon>Burkholderiales</taxon>
        <taxon>Comamonadaceae</taxon>
        <taxon>Variovorax</taxon>
    </lineage>
</organism>